<evidence type="ECO:0000256" key="1">
    <source>
        <dbReference type="SAM" id="MobiDB-lite"/>
    </source>
</evidence>
<dbReference type="Proteomes" id="UP000053268">
    <property type="component" value="Unassembled WGS sequence"/>
</dbReference>
<evidence type="ECO:0000313" key="2">
    <source>
        <dbReference type="EMBL" id="KPI94620.1"/>
    </source>
</evidence>
<feature type="region of interest" description="Disordered" evidence="1">
    <location>
        <begin position="35"/>
        <end position="59"/>
    </location>
</feature>
<accession>A0A194PU08</accession>
<reference evidence="2 3" key="1">
    <citation type="journal article" date="2015" name="Nat. Commun.">
        <title>Outbred genome sequencing and CRISPR/Cas9 gene editing in butterflies.</title>
        <authorList>
            <person name="Li X."/>
            <person name="Fan D."/>
            <person name="Zhang W."/>
            <person name="Liu G."/>
            <person name="Zhang L."/>
            <person name="Zhao L."/>
            <person name="Fang X."/>
            <person name="Chen L."/>
            <person name="Dong Y."/>
            <person name="Chen Y."/>
            <person name="Ding Y."/>
            <person name="Zhao R."/>
            <person name="Feng M."/>
            <person name="Zhu Y."/>
            <person name="Feng Y."/>
            <person name="Jiang X."/>
            <person name="Zhu D."/>
            <person name="Xiang H."/>
            <person name="Feng X."/>
            <person name="Li S."/>
            <person name="Wang J."/>
            <person name="Zhang G."/>
            <person name="Kronforst M.R."/>
            <person name="Wang W."/>
        </authorList>
    </citation>
    <scope>NUCLEOTIDE SEQUENCE [LARGE SCALE GENOMIC DNA]</scope>
    <source>
        <strain evidence="2">Ya'a_city_454_Px</strain>
        <tissue evidence="2">Whole body</tissue>
    </source>
</reference>
<name>A0A194PU08_PAPXU</name>
<dbReference type="EMBL" id="KQ459598">
    <property type="protein sequence ID" value="KPI94620.1"/>
    <property type="molecule type" value="Genomic_DNA"/>
</dbReference>
<sequence>MGLGLMHWGLGRCVRERDSGDRWWGRSDGQSAVRVSSCRSAPHRAAPRRGKWPKLLPLH</sequence>
<feature type="compositionally biased region" description="Basic residues" evidence="1">
    <location>
        <begin position="41"/>
        <end position="52"/>
    </location>
</feature>
<keyword evidence="3" id="KW-1185">Reference proteome</keyword>
<proteinExistence type="predicted"/>
<gene>
    <name evidence="2" type="ORF">RR46_05872</name>
</gene>
<protein>
    <submittedName>
        <fullName evidence="2">Uncharacterized protein</fullName>
    </submittedName>
</protein>
<evidence type="ECO:0000313" key="3">
    <source>
        <dbReference type="Proteomes" id="UP000053268"/>
    </source>
</evidence>
<organism evidence="2 3">
    <name type="scientific">Papilio xuthus</name>
    <name type="common">Asian swallowtail butterfly</name>
    <dbReference type="NCBI Taxonomy" id="66420"/>
    <lineage>
        <taxon>Eukaryota</taxon>
        <taxon>Metazoa</taxon>
        <taxon>Ecdysozoa</taxon>
        <taxon>Arthropoda</taxon>
        <taxon>Hexapoda</taxon>
        <taxon>Insecta</taxon>
        <taxon>Pterygota</taxon>
        <taxon>Neoptera</taxon>
        <taxon>Endopterygota</taxon>
        <taxon>Lepidoptera</taxon>
        <taxon>Glossata</taxon>
        <taxon>Ditrysia</taxon>
        <taxon>Papilionoidea</taxon>
        <taxon>Papilionidae</taxon>
        <taxon>Papilioninae</taxon>
        <taxon>Papilio</taxon>
    </lineage>
</organism>
<dbReference type="AlphaFoldDB" id="A0A194PU08"/>